<organism evidence="1 2">
    <name type="scientific">Labeo rohita</name>
    <name type="common">Indian major carp</name>
    <name type="synonym">Cyprinus rohita</name>
    <dbReference type="NCBI Taxonomy" id="84645"/>
    <lineage>
        <taxon>Eukaryota</taxon>
        <taxon>Metazoa</taxon>
        <taxon>Chordata</taxon>
        <taxon>Craniata</taxon>
        <taxon>Vertebrata</taxon>
        <taxon>Euteleostomi</taxon>
        <taxon>Actinopterygii</taxon>
        <taxon>Neopterygii</taxon>
        <taxon>Teleostei</taxon>
        <taxon>Ostariophysi</taxon>
        <taxon>Cypriniformes</taxon>
        <taxon>Cyprinidae</taxon>
        <taxon>Labeoninae</taxon>
        <taxon>Labeonini</taxon>
        <taxon>Labeo</taxon>
    </lineage>
</organism>
<keyword evidence="2" id="KW-1185">Reference proteome</keyword>
<dbReference type="Proteomes" id="UP000290572">
    <property type="component" value="Unassembled WGS sequence"/>
</dbReference>
<dbReference type="EMBL" id="QBIY01012559">
    <property type="protein sequence ID" value="RXN23676.1"/>
    <property type="molecule type" value="Genomic_DNA"/>
</dbReference>
<dbReference type="AlphaFoldDB" id="A0A498MZL2"/>
<sequence>MLKSTGYCRYGRMSVTSFYGKGLVKSCRRLSAESLRRDDGSKSDETDVYLERERGRAAHLHAPREPLPQA</sequence>
<reference evidence="1 2" key="1">
    <citation type="submission" date="2018-03" db="EMBL/GenBank/DDBJ databases">
        <title>Draft genome sequence of Rohu Carp (Labeo rohita).</title>
        <authorList>
            <person name="Das P."/>
            <person name="Kushwaha B."/>
            <person name="Joshi C.G."/>
            <person name="Kumar D."/>
            <person name="Nagpure N.S."/>
            <person name="Sahoo L."/>
            <person name="Das S.P."/>
            <person name="Bit A."/>
            <person name="Patnaik S."/>
            <person name="Meher P.K."/>
            <person name="Jayasankar P."/>
            <person name="Koringa P.G."/>
            <person name="Patel N.V."/>
            <person name="Hinsu A.T."/>
            <person name="Kumar R."/>
            <person name="Pandey M."/>
            <person name="Agarwal S."/>
            <person name="Srivastava S."/>
            <person name="Singh M."/>
            <person name="Iquebal M.A."/>
            <person name="Jaiswal S."/>
            <person name="Angadi U.B."/>
            <person name="Kumar N."/>
            <person name="Raza M."/>
            <person name="Shah T.M."/>
            <person name="Rai A."/>
            <person name="Jena J.K."/>
        </authorList>
    </citation>
    <scope>NUCLEOTIDE SEQUENCE [LARGE SCALE GENOMIC DNA]</scope>
    <source>
        <strain evidence="1">DASCIFA01</strain>
        <tissue evidence="1">Testis</tissue>
    </source>
</reference>
<proteinExistence type="predicted"/>
<evidence type="ECO:0000313" key="1">
    <source>
        <dbReference type="EMBL" id="RXN23676.1"/>
    </source>
</evidence>
<protein>
    <submittedName>
        <fullName evidence="1">Uncharacterized protein</fullName>
    </submittedName>
</protein>
<name>A0A498MZL2_LABRO</name>
<evidence type="ECO:0000313" key="2">
    <source>
        <dbReference type="Proteomes" id="UP000290572"/>
    </source>
</evidence>
<gene>
    <name evidence="1" type="ORF">ROHU_022685</name>
</gene>
<accession>A0A498MZL2</accession>
<comment type="caution">
    <text evidence="1">The sequence shown here is derived from an EMBL/GenBank/DDBJ whole genome shotgun (WGS) entry which is preliminary data.</text>
</comment>